<reference evidence="2 3" key="1">
    <citation type="submission" date="2013-03" db="EMBL/GenBank/DDBJ databases">
        <title>The Genome Sequence of Capronia epimyces CBS 606.96.</title>
        <authorList>
            <consortium name="The Broad Institute Genomics Platform"/>
            <person name="Cuomo C."/>
            <person name="de Hoog S."/>
            <person name="Gorbushina A."/>
            <person name="Walker B."/>
            <person name="Young S.K."/>
            <person name="Zeng Q."/>
            <person name="Gargeya S."/>
            <person name="Fitzgerald M."/>
            <person name="Haas B."/>
            <person name="Abouelleil A."/>
            <person name="Allen A.W."/>
            <person name="Alvarado L."/>
            <person name="Arachchi H.M."/>
            <person name="Berlin A.M."/>
            <person name="Chapman S.B."/>
            <person name="Gainer-Dewar J."/>
            <person name="Goldberg J."/>
            <person name="Griggs A."/>
            <person name="Gujja S."/>
            <person name="Hansen M."/>
            <person name="Howarth C."/>
            <person name="Imamovic A."/>
            <person name="Ireland A."/>
            <person name="Larimer J."/>
            <person name="McCowan C."/>
            <person name="Murphy C."/>
            <person name="Pearson M."/>
            <person name="Poon T.W."/>
            <person name="Priest M."/>
            <person name="Roberts A."/>
            <person name="Saif S."/>
            <person name="Shea T."/>
            <person name="Sisk P."/>
            <person name="Sykes S."/>
            <person name="Wortman J."/>
            <person name="Nusbaum C."/>
            <person name="Birren B."/>
        </authorList>
    </citation>
    <scope>NUCLEOTIDE SEQUENCE [LARGE SCALE GENOMIC DNA]</scope>
    <source>
        <strain evidence="2 3">CBS 606.96</strain>
    </source>
</reference>
<dbReference type="NCBIfam" id="TIGR02118">
    <property type="entry name" value="EthD family reductase"/>
    <property type="match status" value="1"/>
</dbReference>
<dbReference type="STRING" id="1182542.W9YE04"/>
<sequence length="106" mass="11538">MPANATVLYPADSDATFDLDYYLKTHLPLVHEKWGKYGLTDWKVIQFATGADGSKPYSVAALLTWDTIESLQKALGTEDAGVIFADVKNFSNKAPVFLLGNIVGSL</sequence>
<keyword evidence="3" id="KW-1185">Reference proteome</keyword>
<name>W9YE04_9EURO</name>
<dbReference type="InterPro" id="IPR011008">
    <property type="entry name" value="Dimeric_a/b-barrel"/>
</dbReference>
<dbReference type="InterPro" id="IPR009799">
    <property type="entry name" value="EthD_dom"/>
</dbReference>
<dbReference type="GO" id="GO:0016491">
    <property type="term" value="F:oxidoreductase activity"/>
    <property type="evidence" value="ECO:0007669"/>
    <property type="project" value="InterPro"/>
</dbReference>
<dbReference type="eggNOG" id="ENOG502SXKU">
    <property type="taxonomic scope" value="Eukaryota"/>
</dbReference>
<dbReference type="RefSeq" id="XP_007732770.1">
    <property type="nucleotide sequence ID" value="XM_007734580.1"/>
</dbReference>
<evidence type="ECO:0000313" key="3">
    <source>
        <dbReference type="Proteomes" id="UP000019478"/>
    </source>
</evidence>
<protein>
    <recommendedName>
        <fullName evidence="4">EthD domain-containing protein</fullName>
    </recommendedName>
</protein>
<dbReference type="OrthoDB" id="4892971at2759"/>
<dbReference type="Gene3D" id="3.30.70.100">
    <property type="match status" value="1"/>
</dbReference>
<dbReference type="Proteomes" id="UP000019478">
    <property type="component" value="Unassembled WGS sequence"/>
</dbReference>
<evidence type="ECO:0000256" key="1">
    <source>
        <dbReference type="ARBA" id="ARBA00005986"/>
    </source>
</evidence>
<comment type="caution">
    <text evidence="2">The sequence shown here is derived from an EMBL/GenBank/DDBJ whole genome shotgun (WGS) entry which is preliminary data.</text>
</comment>
<accession>W9YE04</accession>
<comment type="similarity">
    <text evidence="1">Belongs to the tpcK family.</text>
</comment>
<gene>
    <name evidence="2" type="ORF">A1O3_04451</name>
</gene>
<proteinExistence type="inferred from homology"/>
<organism evidence="2 3">
    <name type="scientific">Capronia epimyces CBS 606.96</name>
    <dbReference type="NCBI Taxonomy" id="1182542"/>
    <lineage>
        <taxon>Eukaryota</taxon>
        <taxon>Fungi</taxon>
        <taxon>Dikarya</taxon>
        <taxon>Ascomycota</taxon>
        <taxon>Pezizomycotina</taxon>
        <taxon>Eurotiomycetes</taxon>
        <taxon>Chaetothyriomycetidae</taxon>
        <taxon>Chaetothyriales</taxon>
        <taxon>Herpotrichiellaceae</taxon>
        <taxon>Capronia</taxon>
    </lineage>
</organism>
<dbReference type="HOGENOM" id="CLU_115019_1_2_1"/>
<evidence type="ECO:0000313" key="2">
    <source>
        <dbReference type="EMBL" id="EXJ87491.1"/>
    </source>
</evidence>
<dbReference type="SUPFAM" id="SSF54909">
    <property type="entry name" value="Dimeric alpha+beta barrel"/>
    <property type="match status" value="1"/>
</dbReference>
<dbReference type="EMBL" id="AMGY01000003">
    <property type="protein sequence ID" value="EXJ87491.1"/>
    <property type="molecule type" value="Genomic_DNA"/>
</dbReference>
<dbReference type="PANTHER" id="PTHR40260">
    <property type="entry name" value="BLR8190 PROTEIN"/>
    <property type="match status" value="1"/>
</dbReference>
<dbReference type="PANTHER" id="PTHR40260:SF2">
    <property type="entry name" value="BLR8190 PROTEIN"/>
    <property type="match status" value="1"/>
</dbReference>
<evidence type="ECO:0008006" key="4">
    <source>
        <dbReference type="Google" id="ProtNLM"/>
    </source>
</evidence>
<dbReference type="AlphaFoldDB" id="W9YE04"/>
<dbReference type="GeneID" id="19168570"/>